<reference evidence="1 2" key="1">
    <citation type="journal article" date="2024" name="IMA Fungus">
        <title>Apiospora arundinis, a panoply of carbohydrate-active enzymes and secondary metabolites.</title>
        <authorList>
            <person name="Sorensen T."/>
            <person name="Petersen C."/>
            <person name="Muurmann A.T."/>
            <person name="Christiansen J.V."/>
            <person name="Brundto M.L."/>
            <person name="Overgaard C.K."/>
            <person name="Boysen A.T."/>
            <person name="Wollenberg R.D."/>
            <person name="Larsen T.O."/>
            <person name="Sorensen J.L."/>
            <person name="Nielsen K.L."/>
            <person name="Sondergaard T.E."/>
        </authorList>
    </citation>
    <scope>NUCLEOTIDE SEQUENCE [LARGE SCALE GENOMIC DNA]</scope>
    <source>
        <strain evidence="1 2">AAU 773</strain>
    </source>
</reference>
<comment type="caution">
    <text evidence="1">The sequence shown here is derived from an EMBL/GenBank/DDBJ whole genome shotgun (WGS) entry which is preliminary data.</text>
</comment>
<evidence type="ECO:0000313" key="1">
    <source>
        <dbReference type="EMBL" id="KAK8874792.1"/>
    </source>
</evidence>
<dbReference type="Proteomes" id="UP001390339">
    <property type="component" value="Unassembled WGS sequence"/>
</dbReference>
<keyword evidence="2" id="KW-1185">Reference proteome</keyword>
<dbReference type="EMBL" id="JAPCWZ010000003">
    <property type="protein sequence ID" value="KAK8874792.1"/>
    <property type="molecule type" value="Genomic_DNA"/>
</dbReference>
<organism evidence="1 2">
    <name type="scientific">Apiospora arundinis</name>
    <dbReference type="NCBI Taxonomy" id="335852"/>
    <lineage>
        <taxon>Eukaryota</taxon>
        <taxon>Fungi</taxon>
        <taxon>Dikarya</taxon>
        <taxon>Ascomycota</taxon>
        <taxon>Pezizomycotina</taxon>
        <taxon>Sordariomycetes</taxon>
        <taxon>Xylariomycetidae</taxon>
        <taxon>Amphisphaeriales</taxon>
        <taxon>Apiosporaceae</taxon>
        <taxon>Apiospora</taxon>
    </lineage>
</organism>
<sequence length="234" mass="22734">MKSAAVAMVVAATAVSADAPFNYSDFSAYSAYTSGGAYVSGNCVFSQTDGSAYTLPSDKCTQTEAVATIFASTAGNAAGTVTSDDGAKPTDVYTFGGSSFTPGGTYVLTGASWTTTFTGTNGNGPWATSGADASSDCSSNAAAATTNGQGSIPTGAYSSGDWDSASSYGWATVSGSQPSGAGAYNGTWGSATATPNGPSSTGVVGPNTIPMNSAPGLTATGMLAAVGLFAMIAL</sequence>
<protein>
    <submittedName>
        <fullName evidence="1">Uncharacterized protein</fullName>
    </submittedName>
</protein>
<gene>
    <name evidence="1" type="ORF">PGQ11_005306</name>
</gene>
<name>A0ABR2JBM5_9PEZI</name>
<accession>A0ABR2JBM5</accession>
<evidence type="ECO:0000313" key="2">
    <source>
        <dbReference type="Proteomes" id="UP001390339"/>
    </source>
</evidence>
<proteinExistence type="predicted"/>